<name>A0A392VXE8_9FABA</name>
<sequence>GPGVPRSFVSRVAHTGQRVLFLARCAASAARCAVQGKGFGPWRIAQPCGARCAEIIRPCSPVLTFG</sequence>
<evidence type="ECO:0000313" key="1">
    <source>
        <dbReference type="EMBL" id="MCI91661.1"/>
    </source>
</evidence>
<reference evidence="1 2" key="1">
    <citation type="journal article" date="2018" name="Front. Plant Sci.">
        <title>Red Clover (Trifolium pratense) and Zigzag Clover (T. medium) - A Picture of Genomic Similarities and Differences.</title>
        <authorList>
            <person name="Dluhosova J."/>
            <person name="Istvanek J."/>
            <person name="Nedelnik J."/>
            <person name="Repkova J."/>
        </authorList>
    </citation>
    <scope>NUCLEOTIDE SEQUENCE [LARGE SCALE GENOMIC DNA]</scope>
    <source>
        <strain evidence="2">cv. 10/8</strain>
        <tissue evidence="1">Leaf</tissue>
    </source>
</reference>
<dbReference type="EMBL" id="LXQA011278780">
    <property type="protein sequence ID" value="MCI91661.1"/>
    <property type="molecule type" value="Genomic_DNA"/>
</dbReference>
<dbReference type="AlphaFoldDB" id="A0A392VXE8"/>
<evidence type="ECO:0000313" key="2">
    <source>
        <dbReference type="Proteomes" id="UP000265520"/>
    </source>
</evidence>
<accession>A0A392VXE8</accession>
<organism evidence="1 2">
    <name type="scientific">Trifolium medium</name>
    <dbReference type="NCBI Taxonomy" id="97028"/>
    <lineage>
        <taxon>Eukaryota</taxon>
        <taxon>Viridiplantae</taxon>
        <taxon>Streptophyta</taxon>
        <taxon>Embryophyta</taxon>
        <taxon>Tracheophyta</taxon>
        <taxon>Spermatophyta</taxon>
        <taxon>Magnoliopsida</taxon>
        <taxon>eudicotyledons</taxon>
        <taxon>Gunneridae</taxon>
        <taxon>Pentapetalae</taxon>
        <taxon>rosids</taxon>
        <taxon>fabids</taxon>
        <taxon>Fabales</taxon>
        <taxon>Fabaceae</taxon>
        <taxon>Papilionoideae</taxon>
        <taxon>50 kb inversion clade</taxon>
        <taxon>NPAAA clade</taxon>
        <taxon>Hologalegina</taxon>
        <taxon>IRL clade</taxon>
        <taxon>Trifolieae</taxon>
        <taxon>Trifolium</taxon>
    </lineage>
</organism>
<protein>
    <submittedName>
        <fullName evidence="1">Uncharacterized protein</fullName>
    </submittedName>
</protein>
<feature type="non-terminal residue" evidence="1">
    <location>
        <position position="1"/>
    </location>
</feature>
<comment type="caution">
    <text evidence="1">The sequence shown here is derived from an EMBL/GenBank/DDBJ whole genome shotgun (WGS) entry which is preliminary data.</text>
</comment>
<dbReference type="Proteomes" id="UP000265520">
    <property type="component" value="Unassembled WGS sequence"/>
</dbReference>
<proteinExistence type="predicted"/>
<keyword evidence="2" id="KW-1185">Reference proteome</keyword>